<evidence type="ECO:0000313" key="4">
    <source>
        <dbReference type="Proteomes" id="UP001305779"/>
    </source>
</evidence>
<accession>A0ABR0EC67</accession>
<feature type="compositionally biased region" description="Basic and acidic residues" evidence="1">
    <location>
        <begin position="794"/>
        <end position="822"/>
    </location>
</feature>
<feature type="compositionally biased region" description="Polar residues" evidence="1">
    <location>
        <begin position="646"/>
        <end position="674"/>
    </location>
</feature>
<organism evidence="3 4">
    <name type="scientific">Zasmidium cellare</name>
    <name type="common">Wine cellar mold</name>
    <name type="synonym">Racodium cellare</name>
    <dbReference type="NCBI Taxonomy" id="395010"/>
    <lineage>
        <taxon>Eukaryota</taxon>
        <taxon>Fungi</taxon>
        <taxon>Dikarya</taxon>
        <taxon>Ascomycota</taxon>
        <taxon>Pezizomycotina</taxon>
        <taxon>Dothideomycetes</taxon>
        <taxon>Dothideomycetidae</taxon>
        <taxon>Mycosphaerellales</taxon>
        <taxon>Mycosphaerellaceae</taxon>
        <taxon>Zasmidium</taxon>
    </lineage>
</organism>
<feature type="domain" description="Protein kinase" evidence="2">
    <location>
        <begin position="352"/>
        <end position="594"/>
    </location>
</feature>
<feature type="compositionally biased region" description="Basic and acidic residues" evidence="1">
    <location>
        <begin position="775"/>
        <end position="786"/>
    </location>
</feature>
<dbReference type="EMBL" id="JAXOVC010000007">
    <property type="protein sequence ID" value="KAK4499099.1"/>
    <property type="molecule type" value="Genomic_DNA"/>
</dbReference>
<feature type="region of interest" description="Disordered" evidence="1">
    <location>
        <begin position="642"/>
        <end position="732"/>
    </location>
</feature>
<evidence type="ECO:0000256" key="1">
    <source>
        <dbReference type="SAM" id="MobiDB-lite"/>
    </source>
</evidence>
<name>A0ABR0EC67_ZASCE</name>
<dbReference type="PANTHER" id="PTHR23257">
    <property type="entry name" value="SERINE-THREONINE PROTEIN KINASE"/>
    <property type="match status" value="1"/>
</dbReference>
<sequence length="822" mass="92532">MPHLFSFSHNHDVEASLQQEMGGTGEDLPHHKRLRRGASLFKNAKNALKRHHGEGNDAAALPATAPTELAEITEYFPSQRRPSLPEAVSGRRAIPSLPRPQTFRRRESEKREKLLEVQPSPSEKRTLSADRRRSRGASTSRPGRPSSPRPLPVPSVSAPNVTQVNERETVPSDQSIPDNGSSSPKQSRKDLPPLDIPETIDQSPLLDEDGEDIDSAIDKTSLQEEFERRWILNLSMHFRDKSNREKFFVTYAERPNQWRRITISLDYRNAPEDSLEADLSTLHFQRDKSMRIYEAIRESLPDIQYYDTVTNLKLETTPEDGQLHVHVREDANEIISYPSISLFNHVQCPRFNENTLDFDSHLSGFVYKVRLNGRVVIKKEIPGPDTVDEFLYEVNALDALLGTDNVVQLEGLVTDDRGELVKGLLISYASQGALVDMIYDFRGTSQLPWHRREKWAKQIVNGLSDVHEAGFVQGDFTLSNIVIDEDDNAQIIDINRRGCPVGWEPPELGKLIDSGQRIGMCIGVKTDLFQLGMVLWALAEEVDEPERVERPLPDVFEEIPEYFREMVRSCLSEKPQGRVGAKQLLALFPENAGLPPSSSRPSVDFSPHMQVSDHSEATTHRSAKEYIDPELAMTIDEVKDCRGGPSQYNSDQVTYVNPDSNPASSTYRFESSGSWVIGRRSRGRSPVSSRRRRSSPYGRTASSATSLSEQSPSREDVVHSGETSPRPTSPLIDKRLTQIQSQTNPADLVHTDSGFHEMMDSDFDLDASGLTEGEGTPRRERRKIYVAEEESEGEIERGPSPLRREERRIDGQRESGGDKTDA</sequence>
<feature type="compositionally biased region" description="Basic residues" evidence="1">
    <location>
        <begin position="679"/>
        <end position="694"/>
    </location>
</feature>
<evidence type="ECO:0000259" key="2">
    <source>
        <dbReference type="PROSITE" id="PS50011"/>
    </source>
</evidence>
<feature type="region of interest" description="Disordered" evidence="1">
    <location>
        <begin position="759"/>
        <end position="822"/>
    </location>
</feature>
<dbReference type="PROSITE" id="PS50011">
    <property type="entry name" value="PROTEIN_KINASE_DOM"/>
    <property type="match status" value="1"/>
</dbReference>
<feature type="compositionally biased region" description="Basic and acidic residues" evidence="1">
    <location>
        <begin position="122"/>
        <end position="131"/>
    </location>
</feature>
<dbReference type="InterPro" id="IPR000719">
    <property type="entry name" value="Prot_kinase_dom"/>
</dbReference>
<feature type="compositionally biased region" description="Polar residues" evidence="1">
    <location>
        <begin position="700"/>
        <end position="711"/>
    </location>
</feature>
<feature type="compositionally biased region" description="Basic and acidic residues" evidence="1">
    <location>
        <begin position="104"/>
        <end position="115"/>
    </location>
</feature>
<proteinExistence type="predicted"/>
<keyword evidence="4" id="KW-1185">Reference proteome</keyword>
<dbReference type="Proteomes" id="UP001305779">
    <property type="component" value="Unassembled WGS sequence"/>
</dbReference>
<dbReference type="Pfam" id="PF07714">
    <property type="entry name" value="PK_Tyr_Ser-Thr"/>
    <property type="match status" value="1"/>
</dbReference>
<feature type="compositionally biased region" description="Polar residues" evidence="1">
    <location>
        <begin position="171"/>
        <end position="185"/>
    </location>
</feature>
<feature type="region of interest" description="Disordered" evidence="1">
    <location>
        <begin position="593"/>
        <end position="628"/>
    </location>
</feature>
<dbReference type="Gene3D" id="1.10.510.10">
    <property type="entry name" value="Transferase(Phosphotransferase) domain 1"/>
    <property type="match status" value="1"/>
</dbReference>
<dbReference type="InterPro" id="IPR001245">
    <property type="entry name" value="Ser-Thr/Tyr_kinase_cat_dom"/>
</dbReference>
<feature type="region of interest" description="Disordered" evidence="1">
    <location>
        <begin position="77"/>
        <end position="211"/>
    </location>
</feature>
<reference evidence="3 4" key="1">
    <citation type="journal article" date="2023" name="G3 (Bethesda)">
        <title>A chromosome-level genome assembly of Zasmidium syzygii isolated from banana leaves.</title>
        <authorList>
            <person name="van Westerhoven A.C."/>
            <person name="Mehrabi R."/>
            <person name="Talebi R."/>
            <person name="Steentjes M.B.F."/>
            <person name="Corcolon B."/>
            <person name="Chong P.A."/>
            <person name="Kema G.H.J."/>
            <person name="Seidl M.F."/>
        </authorList>
    </citation>
    <scope>NUCLEOTIDE SEQUENCE [LARGE SCALE GENOMIC DNA]</scope>
    <source>
        <strain evidence="3 4">P124</strain>
    </source>
</reference>
<comment type="caution">
    <text evidence="3">The sequence shown here is derived from an EMBL/GenBank/DDBJ whole genome shotgun (WGS) entry which is preliminary data.</text>
</comment>
<gene>
    <name evidence="3" type="ORF">PRZ48_009611</name>
</gene>
<dbReference type="InterPro" id="IPR011009">
    <property type="entry name" value="Kinase-like_dom_sf"/>
</dbReference>
<dbReference type="SUPFAM" id="SSF56112">
    <property type="entry name" value="Protein kinase-like (PK-like)"/>
    <property type="match status" value="1"/>
</dbReference>
<feature type="compositionally biased region" description="Basic and acidic residues" evidence="1">
    <location>
        <begin position="611"/>
        <end position="627"/>
    </location>
</feature>
<dbReference type="InterPro" id="IPR050167">
    <property type="entry name" value="Ser_Thr_protein_kinase"/>
</dbReference>
<evidence type="ECO:0000313" key="3">
    <source>
        <dbReference type="EMBL" id="KAK4499099.1"/>
    </source>
</evidence>
<protein>
    <recommendedName>
        <fullName evidence="2">Protein kinase domain-containing protein</fullName>
    </recommendedName>
</protein>